<evidence type="ECO:0000313" key="2">
    <source>
        <dbReference type="EnsemblProtists" id="EKX53185"/>
    </source>
</evidence>
<reference evidence="3" key="2">
    <citation type="submission" date="2012-11" db="EMBL/GenBank/DDBJ databases">
        <authorList>
            <person name="Kuo A."/>
            <person name="Curtis B.A."/>
            <person name="Tanifuji G."/>
            <person name="Burki F."/>
            <person name="Gruber A."/>
            <person name="Irimia M."/>
            <person name="Maruyama S."/>
            <person name="Arias M.C."/>
            <person name="Ball S.G."/>
            <person name="Gile G.H."/>
            <person name="Hirakawa Y."/>
            <person name="Hopkins J.F."/>
            <person name="Rensing S.A."/>
            <person name="Schmutz J."/>
            <person name="Symeonidi A."/>
            <person name="Elias M."/>
            <person name="Eveleigh R.J."/>
            <person name="Herman E.K."/>
            <person name="Klute M.J."/>
            <person name="Nakayama T."/>
            <person name="Obornik M."/>
            <person name="Reyes-Prieto A."/>
            <person name="Armbrust E.V."/>
            <person name="Aves S.J."/>
            <person name="Beiko R.G."/>
            <person name="Coutinho P."/>
            <person name="Dacks J.B."/>
            <person name="Durnford D.G."/>
            <person name="Fast N.M."/>
            <person name="Green B.R."/>
            <person name="Grisdale C."/>
            <person name="Hempe F."/>
            <person name="Henrissat B."/>
            <person name="Hoppner M.P."/>
            <person name="Ishida K.-I."/>
            <person name="Kim E."/>
            <person name="Koreny L."/>
            <person name="Kroth P.G."/>
            <person name="Liu Y."/>
            <person name="Malik S.-B."/>
            <person name="Maier U.G."/>
            <person name="McRose D."/>
            <person name="Mock T."/>
            <person name="Neilson J.A."/>
            <person name="Onodera N.T."/>
            <person name="Poole A.M."/>
            <person name="Pritham E.J."/>
            <person name="Richards T.A."/>
            <person name="Rocap G."/>
            <person name="Roy S.W."/>
            <person name="Sarai C."/>
            <person name="Schaack S."/>
            <person name="Shirato S."/>
            <person name="Slamovits C.H."/>
            <person name="Spencer D.F."/>
            <person name="Suzuki S."/>
            <person name="Worden A.Z."/>
            <person name="Zauner S."/>
            <person name="Barry K."/>
            <person name="Bell C."/>
            <person name="Bharti A.K."/>
            <person name="Crow J.A."/>
            <person name="Grimwood J."/>
            <person name="Kramer R."/>
            <person name="Lindquist E."/>
            <person name="Lucas S."/>
            <person name="Salamov A."/>
            <person name="McFadden G.I."/>
            <person name="Lane C.E."/>
            <person name="Keeling P.J."/>
            <person name="Gray M.W."/>
            <person name="Grigoriev I.V."/>
            <person name="Archibald J.M."/>
        </authorList>
    </citation>
    <scope>NUCLEOTIDE SEQUENCE</scope>
    <source>
        <strain evidence="3">CCMP2712</strain>
    </source>
</reference>
<reference evidence="2" key="3">
    <citation type="submission" date="2015-06" db="UniProtKB">
        <authorList>
            <consortium name="EnsemblProtists"/>
        </authorList>
    </citation>
    <scope>IDENTIFICATION</scope>
</reference>
<dbReference type="Proteomes" id="UP000011087">
    <property type="component" value="Unassembled WGS sequence"/>
</dbReference>
<dbReference type="KEGG" id="gtt:GUITHDRAFT_100894"/>
<proteinExistence type="predicted"/>
<evidence type="ECO:0000313" key="1">
    <source>
        <dbReference type="EMBL" id="EKX53185.1"/>
    </source>
</evidence>
<dbReference type="EnsemblProtists" id="EKX53185">
    <property type="protein sequence ID" value="EKX53185"/>
    <property type="gene ID" value="GUITHDRAFT_100894"/>
</dbReference>
<dbReference type="EMBL" id="JH992970">
    <property type="protein sequence ID" value="EKX53185.1"/>
    <property type="molecule type" value="Genomic_DNA"/>
</dbReference>
<organism evidence="1">
    <name type="scientific">Guillardia theta (strain CCMP2712)</name>
    <name type="common">Cryptophyte</name>
    <dbReference type="NCBI Taxonomy" id="905079"/>
    <lineage>
        <taxon>Eukaryota</taxon>
        <taxon>Cryptophyceae</taxon>
        <taxon>Pyrenomonadales</taxon>
        <taxon>Geminigeraceae</taxon>
        <taxon>Guillardia</taxon>
    </lineage>
</organism>
<protein>
    <submittedName>
        <fullName evidence="1 2">Uncharacterized protein</fullName>
    </submittedName>
</protein>
<evidence type="ECO:0000313" key="3">
    <source>
        <dbReference type="Proteomes" id="UP000011087"/>
    </source>
</evidence>
<dbReference type="AlphaFoldDB" id="L1JY84"/>
<dbReference type="HOGENOM" id="CLU_2311539_0_0_1"/>
<dbReference type="RefSeq" id="XP_005840165.1">
    <property type="nucleotide sequence ID" value="XM_005840108.1"/>
</dbReference>
<dbReference type="PaxDb" id="55529-EKX53185"/>
<name>L1JY84_GUITC</name>
<gene>
    <name evidence="1" type="ORF">GUITHDRAFT_100894</name>
</gene>
<keyword evidence="3" id="KW-1185">Reference proteome</keyword>
<dbReference type="GeneID" id="17310042"/>
<sequence length="100" mass="10601">MLRGLVMLNGGFLSGPHESIMGGGTPLCPYDSNGVCYSDGTGRDESCSRAAVLSIACMPLCLLRSALSLPYCECNTGKIPATRDTGNELEKVEPEDLLME</sequence>
<reference evidence="1 3" key="1">
    <citation type="journal article" date="2012" name="Nature">
        <title>Algal genomes reveal evolutionary mosaicism and the fate of nucleomorphs.</title>
        <authorList>
            <consortium name="DOE Joint Genome Institute"/>
            <person name="Curtis B.A."/>
            <person name="Tanifuji G."/>
            <person name="Burki F."/>
            <person name="Gruber A."/>
            <person name="Irimia M."/>
            <person name="Maruyama S."/>
            <person name="Arias M.C."/>
            <person name="Ball S.G."/>
            <person name="Gile G.H."/>
            <person name="Hirakawa Y."/>
            <person name="Hopkins J.F."/>
            <person name="Kuo A."/>
            <person name="Rensing S.A."/>
            <person name="Schmutz J."/>
            <person name="Symeonidi A."/>
            <person name="Elias M."/>
            <person name="Eveleigh R.J."/>
            <person name="Herman E.K."/>
            <person name="Klute M.J."/>
            <person name="Nakayama T."/>
            <person name="Obornik M."/>
            <person name="Reyes-Prieto A."/>
            <person name="Armbrust E.V."/>
            <person name="Aves S.J."/>
            <person name="Beiko R.G."/>
            <person name="Coutinho P."/>
            <person name="Dacks J.B."/>
            <person name="Durnford D.G."/>
            <person name="Fast N.M."/>
            <person name="Green B.R."/>
            <person name="Grisdale C.J."/>
            <person name="Hempel F."/>
            <person name="Henrissat B."/>
            <person name="Hoppner M.P."/>
            <person name="Ishida K."/>
            <person name="Kim E."/>
            <person name="Koreny L."/>
            <person name="Kroth P.G."/>
            <person name="Liu Y."/>
            <person name="Malik S.B."/>
            <person name="Maier U.G."/>
            <person name="McRose D."/>
            <person name="Mock T."/>
            <person name="Neilson J.A."/>
            <person name="Onodera N.T."/>
            <person name="Poole A.M."/>
            <person name="Pritham E.J."/>
            <person name="Richards T.A."/>
            <person name="Rocap G."/>
            <person name="Roy S.W."/>
            <person name="Sarai C."/>
            <person name="Schaack S."/>
            <person name="Shirato S."/>
            <person name="Slamovits C.H."/>
            <person name="Spencer D.F."/>
            <person name="Suzuki S."/>
            <person name="Worden A.Z."/>
            <person name="Zauner S."/>
            <person name="Barry K."/>
            <person name="Bell C."/>
            <person name="Bharti A.K."/>
            <person name="Crow J.A."/>
            <person name="Grimwood J."/>
            <person name="Kramer R."/>
            <person name="Lindquist E."/>
            <person name="Lucas S."/>
            <person name="Salamov A."/>
            <person name="McFadden G.I."/>
            <person name="Lane C.E."/>
            <person name="Keeling P.J."/>
            <person name="Gray M.W."/>
            <person name="Grigoriev I.V."/>
            <person name="Archibald J.M."/>
        </authorList>
    </citation>
    <scope>NUCLEOTIDE SEQUENCE</scope>
    <source>
        <strain evidence="1 3">CCMP2712</strain>
    </source>
</reference>
<accession>L1JY84</accession>